<evidence type="ECO:0000259" key="1">
    <source>
        <dbReference type="Pfam" id="PF01966"/>
    </source>
</evidence>
<dbReference type="Pfam" id="PF01966">
    <property type="entry name" value="HD"/>
    <property type="match status" value="1"/>
</dbReference>
<name>A0AAW4L061_9BACT</name>
<sequence length="134" mass="15451">MDYFKARAVKLLVNYFENDFRRISHALEVLKHSEIIMENAECCDYEILIASALLHDIGIKQSEEILGYNNGKTQEKYGPPIAEKLLASIGFPDCKTMKVYEIIANHHSPSRHDYVELKIIKEADRIVNKLEGER</sequence>
<dbReference type="AlphaFoldDB" id="A0AAW4L061"/>
<dbReference type="EMBL" id="JAHCVJ010000001">
    <property type="protein sequence ID" value="MBT0663557.1"/>
    <property type="molecule type" value="Genomic_DNA"/>
</dbReference>
<accession>A0AAW4L061</accession>
<dbReference type="InterPro" id="IPR003607">
    <property type="entry name" value="HD/PDEase_dom"/>
</dbReference>
<dbReference type="RefSeq" id="WP_214170287.1">
    <property type="nucleotide sequence ID" value="NZ_JAHCVJ010000001.1"/>
</dbReference>
<organism evidence="2 3">
    <name type="scientific">Geoanaerobacter pelophilus</name>
    <dbReference type="NCBI Taxonomy" id="60036"/>
    <lineage>
        <taxon>Bacteria</taxon>
        <taxon>Pseudomonadati</taxon>
        <taxon>Thermodesulfobacteriota</taxon>
        <taxon>Desulfuromonadia</taxon>
        <taxon>Geobacterales</taxon>
        <taxon>Geobacteraceae</taxon>
        <taxon>Geoanaerobacter</taxon>
    </lineage>
</organism>
<dbReference type="Proteomes" id="UP000811899">
    <property type="component" value="Unassembled WGS sequence"/>
</dbReference>
<comment type="caution">
    <text evidence="2">The sequence shown here is derived from an EMBL/GenBank/DDBJ whole genome shotgun (WGS) entry which is preliminary data.</text>
</comment>
<protein>
    <submittedName>
        <fullName evidence="2">HD domain-containing protein</fullName>
    </submittedName>
</protein>
<dbReference type="SUPFAM" id="SSF109604">
    <property type="entry name" value="HD-domain/PDEase-like"/>
    <property type="match status" value="1"/>
</dbReference>
<dbReference type="Gene3D" id="1.10.3210.10">
    <property type="entry name" value="Hypothetical protein af1432"/>
    <property type="match status" value="1"/>
</dbReference>
<gene>
    <name evidence="2" type="ORF">KI809_04505</name>
</gene>
<keyword evidence="3" id="KW-1185">Reference proteome</keyword>
<dbReference type="InterPro" id="IPR006674">
    <property type="entry name" value="HD_domain"/>
</dbReference>
<dbReference type="CDD" id="cd00077">
    <property type="entry name" value="HDc"/>
    <property type="match status" value="1"/>
</dbReference>
<evidence type="ECO:0000313" key="2">
    <source>
        <dbReference type="EMBL" id="MBT0663557.1"/>
    </source>
</evidence>
<reference evidence="2 3" key="1">
    <citation type="submission" date="2021-05" db="EMBL/GenBank/DDBJ databases">
        <title>The draft genome of Geobacter pelophilus DSM 12255.</title>
        <authorList>
            <person name="Xu Z."/>
            <person name="Masuda Y."/>
            <person name="Itoh H."/>
            <person name="Senoo K."/>
        </authorList>
    </citation>
    <scope>NUCLEOTIDE SEQUENCE [LARGE SCALE GENOMIC DNA]</scope>
    <source>
        <strain evidence="2 3">DSM 12255</strain>
    </source>
</reference>
<feature type="domain" description="HD" evidence="1">
    <location>
        <begin position="22"/>
        <end position="127"/>
    </location>
</feature>
<evidence type="ECO:0000313" key="3">
    <source>
        <dbReference type="Proteomes" id="UP000811899"/>
    </source>
</evidence>
<proteinExistence type="predicted"/>